<dbReference type="Pfam" id="PF00106">
    <property type="entry name" value="adh_short"/>
    <property type="match status" value="1"/>
</dbReference>
<dbReference type="PANTHER" id="PTHR24320:SF283">
    <property type="entry name" value="RETINOL DEHYDROGENASE 11"/>
    <property type="match status" value="1"/>
</dbReference>
<keyword evidence="5" id="KW-1185">Reference proteome</keyword>
<evidence type="ECO:0000256" key="2">
    <source>
        <dbReference type="ARBA" id="ARBA00023002"/>
    </source>
</evidence>
<comment type="caution">
    <text evidence="4">The sequence shown here is derived from an EMBL/GenBank/DDBJ whole genome shotgun (WGS) entry which is preliminary data.</text>
</comment>
<evidence type="ECO:0000313" key="5">
    <source>
        <dbReference type="Proteomes" id="UP001215280"/>
    </source>
</evidence>
<keyword evidence="2" id="KW-0560">Oxidoreductase</keyword>
<evidence type="ECO:0008006" key="6">
    <source>
        <dbReference type="Google" id="ProtNLM"/>
    </source>
</evidence>
<dbReference type="Gene3D" id="3.40.50.720">
    <property type="entry name" value="NAD(P)-binding Rossmann-like Domain"/>
    <property type="match status" value="1"/>
</dbReference>
<feature type="region of interest" description="Disordered" evidence="3">
    <location>
        <begin position="340"/>
        <end position="359"/>
    </location>
</feature>
<dbReference type="PANTHER" id="PTHR24320">
    <property type="entry name" value="RETINOL DEHYDROGENASE"/>
    <property type="match status" value="1"/>
</dbReference>
<dbReference type="EMBL" id="JARJLG010000133">
    <property type="protein sequence ID" value="KAJ7739231.1"/>
    <property type="molecule type" value="Genomic_DNA"/>
</dbReference>
<sequence>MSTEPTFSFSTTADEVATAFATEIQGKNVLITGSSIGGIGFETARVIAKHAKRVVITGYKEERLTLAMDAIKKEVPNADIHRLTLDLSSFSSIRKAAESVNANPEPLHVLINNAAASFVDFKLTEDGLETQLATDHVGPFLFTKLLAPKLLAAATPTYTPRVVFVSSEGHSYCTGVDFDALTSPDSEKYVKINAYFQAKSANILTAIELSKRSKGKVNSYSLHPGGIFTNIHQKEDAIPVLQELARFPFACAFSRVTFTFWGLFPHNPVLPWSGRVVYNTPAAAQSLGLTDERHYRRFRSRLSQRIGRSRPSWAHSEALTVLRHVGIVCGLLLLKALHDDGGTETPHRRRGRKSSRQRGMLKVLHDDEGTEAPMFSRAGRGQKSSCSLGQSEVLVVSGHRKSSSSDAIAMCVASRRKAKCCDGSMEDNSTGCFDVREKSFRPFLELIIVAAAFDPRLNDKPGAYLEDSVVANDKIAAHSSDPATAEKLWTVTEKLIGEKFVL</sequence>
<reference evidence="4" key="1">
    <citation type="submission" date="2023-03" db="EMBL/GenBank/DDBJ databases">
        <title>Massive genome expansion in bonnet fungi (Mycena s.s.) driven by repeated elements and novel gene families across ecological guilds.</title>
        <authorList>
            <consortium name="Lawrence Berkeley National Laboratory"/>
            <person name="Harder C.B."/>
            <person name="Miyauchi S."/>
            <person name="Viragh M."/>
            <person name="Kuo A."/>
            <person name="Thoen E."/>
            <person name="Andreopoulos B."/>
            <person name="Lu D."/>
            <person name="Skrede I."/>
            <person name="Drula E."/>
            <person name="Henrissat B."/>
            <person name="Morin E."/>
            <person name="Kohler A."/>
            <person name="Barry K."/>
            <person name="LaButti K."/>
            <person name="Morin E."/>
            <person name="Salamov A."/>
            <person name="Lipzen A."/>
            <person name="Mereny Z."/>
            <person name="Hegedus B."/>
            <person name="Baldrian P."/>
            <person name="Stursova M."/>
            <person name="Weitz H."/>
            <person name="Taylor A."/>
            <person name="Grigoriev I.V."/>
            <person name="Nagy L.G."/>
            <person name="Martin F."/>
            <person name="Kauserud H."/>
        </authorList>
    </citation>
    <scope>NUCLEOTIDE SEQUENCE</scope>
    <source>
        <strain evidence="4">CBHHK188m</strain>
    </source>
</reference>
<organism evidence="4 5">
    <name type="scientific">Mycena maculata</name>
    <dbReference type="NCBI Taxonomy" id="230809"/>
    <lineage>
        <taxon>Eukaryota</taxon>
        <taxon>Fungi</taxon>
        <taxon>Dikarya</taxon>
        <taxon>Basidiomycota</taxon>
        <taxon>Agaricomycotina</taxon>
        <taxon>Agaricomycetes</taxon>
        <taxon>Agaricomycetidae</taxon>
        <taxon>Agaricales</taxon>
        <taxon>Marasmiineae</taxon>
        <taxon>Mycenaceae</taxon>
        <taxon>Mycena</taxon>
    </lineage>
</organism>
<evidence type="ECO:0000256" key="1">
    <source>
        <dbReference type="ARBA" id="ARBA00006484"/>
    </source>
</evidence>
<evidence type="ECO:0000313" key="4">
    <source>
        <dbReference type="EMBL" id="KAJ7739231.1"/>
    </source>
</evidence>
<dbReference type="GO" id="GO:0016491">
    <property type="term" value="F:oxidoreductase activity"/>
    <property type="evidence" value="ECO:0007669"/>
    <property type="project" value="UniProtKB-KW"/>
</dbReference>
<evidence type="ECO:0000256" key="3">
    <source>
        <dbReference type="SAM" id="MobiDB-lite"/>
    </source>
</evidence>
<proteinExistence type="inferred from homology"/>
<accession>A0AAD7N0T2</accession>
<dbReference type="InterPro" id="IPR036291">
    <property type="entry name" value="NAD(P)-bd_dom_sf"/>
</dbReference>
<dbReference type="AlphaFoldDB" id="A0AAD7N0T2"/>
<feature type="compositionally biased region" description="Basic residues" evidence="3">
    <location>
        <begin position="347"/>
        <end position="356"/>
    </location>
</feature>
<name>A0AAD7N0T2_9AGAR</name>
<protein>
    <recommendedName>
        <fullName evidence="6">Short-chain dehydrogenase/reductase family protein</fullName>
    </recommendedName>
</protein>
<dbReference type="InterPro" id="IPR002347">
    <property type="entry name" value="SDR_fam"/>
</dbReference>
<dbReference type="Proteomes" id="UP001215280">
    <property type="component" value="Unassembled WGS sequence"/>
</dbReference>
<comment type="similarity">
    <text evidence="1">Belongs to the short-chain dehydrogenases/reductases (SDR) family.</text>
</comment>
<dbReference type="SUPFAM" id="SSF51735">
    <property type="entry name" value="NAD(P)-binding Rossmann-fold domains"/>
    <property type="match status" value="1"/>
</dbReference>
<gene>
    <name evidence="4" type="ORF">DFH07DRAFT_778766</name>
</gene>